<evidence type="ECO:0000256" key="7">
    <source>
        <dbReference type="ARBA" id="ARBA00023235"/>
    </source>
</evidence>
<comment type="catalytic activity">
    <reaction evidence="1 9 10">
        <text>[protein]-peptidylproline (omega=180) = [protein]-peptidylproline (omega=0)</text>
        <dbReference type="Rhea" id="RHEA:16237"/>
        <dbReference type="Rhea" id="RHEA-COMP:10747"/>
        <dbReference type="Rhea" id="RHEA-COMP:10748"/>
        <dbReference type="ChEBI" id="CHEBI:83833"/>
        <dbReference type="ChEBI" id="CHEBI:83834"/>
        <dbReference type="EC" id="5.2.1.8"/>
    </reaction>
</comment>
<comment type="caution">
    <text evidence="12">The sequence shown here is derived from an EMBL/GenBank/DDBJ whole genome shotgun (WGS) entry which is preliminary data.</text>
</comment>
<evidence type="ECO:0000256" key="2">
    <source>
        <dbReference type="ARBA" id="ARBA00004496"/>
    </source>
</evidence>
<evidence type="ECO:0000256" key="8">
    <source>
        <dbReference type="ARBA" id="ARBA00037071"/>
    </source>
</evidence>
<evidence type="ECO:0000256" key="6">
    <source>
        <dbReference type="ARBA" id="ARBA00023186"/>
    </source>
</evidence>
<dbReference type="PANTHER" id="PTHR47861">
    <property type="entry name" value="FKBP-TYPE PEPTIDYL-PROLYL CIS-TRANS ISOMERASE SLYD"/>
    <property type="match status" value="1"/>
</dbReference>
<evidence type="ECO:0000256" key="10">
    <source>
        <dbReference type="RuleBase" id="RU003915"/>
    </source>
</evidence>
<dbReference type="PANTHER" id="PTHR47861:SF3">
    <property type="entry name" value="FKBP-TYPE PEPTIDYL-PROLYL CIS-TRANS ISOMERASE SLYD"/>
    <property type="match status" value="1"/>
</dbReference>
<evidence type="ECO:0000256" key="3">
    <source>
        <dbReference type="ARBA" id="ARBA00006577"/>
    </source>
</evidence>
<keyword evidence="6" id="KW-0143">Chaperone</keyword>
<dbReference type="InterPro" id="IPR001179">
    <property type="entry name" value="PPIase_FKBP_dom"/>
</dbReference>
<dbReference type="GO" id="GO:0005737">
    <property type="term" value="C:cytoplasm"/>
    <property type="evidence" value="ECO:0007669"/>
    <property type="project" value="UniProtKB-SubCell"/>
</dbReference>
<proteinExistence type="inferred from homology"/>
<evidence type="ECO:0000313" key="12">
    <source>
        <dbReference type="EMBL" id="TDU28441.1"/>
    </source>
</evidence>
<dbReference type="InterPro" id="IPR046357">
    <property type="entry name" value="PPIase_dom_sf"/>
</dbReference>
<dbReference type="AlphaFoldDB" id="A0A4S3JYJ4"/>
<evidence type="ECO:0000256" key="1">
    <source>
        <dbReference type="ARBA" id="ARBA00000971"/>
    </source>
</evidence>
<name>A0A4S3JYJ4_9GAMM</name>
<evidence type="ECO:0000259" key="11">
    <source>
        <dbReference type="PROSITE" id="PS50059"/>
    </source>
</evidence>
<comment type="subcellular location">
    <subcellularLocation>
        <location evidence="2">Cytoplasm</location>
    </subcellularLocation>
</comment>
<sequence>MQIAERAVVSIHYKLTDDAGEVLDSSEGGEPLTYLQGAGNIIPGLEKALVGKQTGDRLDVRVEPSEGYGDHDQSLIQQVPRRAFQGVKDVKAGMRFQTQGPNGPTSVVITRVAGDMVTIDGNHPLAGQHLNFAVEIADVREASAEELEHGHVHGPGGHHH</sequence>
<comment type="similarity">
    <text evidence="3 10">Belongs to the FKBP-type PPIase family.</text>
</comment>
<dbReference type="GO" id="GO:0042026">
    <property type="term" value="P:protein refolding"/>
    <property type="evidence" value="ECO:0007669"/>
    <property type="project" value="UniProtKB-ARBA"/>
</dbReference>
<keyword evidence="7 9" id="KW-0413">Isomerase</keyword>
<accession>A0A4S3JYJ4</accession>
<dbReference type="OrthoDB" id="9808891at2"/>
<evidence type="ECO:0000256" key="9">
    <source>
        <dbReference type="PROSITE-ProRule" id="PRU00277"/>
    </source>
</evidence>
<evidence type="ECO:0000313" key="13">
    <source>
        <dbReference type="Proteomes" id="UP000295341"/>
    </source>
</evidence>
<keyword evidence="4" id="KW-0963">Cytoplasm</keyword>
<evidence type="ECO:0000256" key="4">
    <source>
        <dbReference type="ARBA" id="ARBA00022490"/>
    </source>
</evidence>
<keyword evidence="5 9" id="KW-0697">Rotamase</keyword>
<keyword evidence="13" id="KW-1185">Reference proteome</keyword>
<evidence type="ECO:0000256" key="5">
    <source>
        <dbReference type="ARBA" id="ARBA00023110"/>
    </source>
</evidence>
<gene>
    <name evidence="12" type="ORF">DFR24_2811</name>
</gene>
<dbReference type="GO" id="GO:0003755">
    <property type="term" value="F:peptidyl-prolyl cis-trans isomerase activity"/>
    <property type="evidence" value="ECO:0007669"/>
    <property type="project" value="UniProtKB-UniRule"/>
</dbReference>
<dbReference type="EMBL" id="SOBT01000009">
    <property type="protein sequence ID" value="TDU28441.1"/>
    <property type="molecule type" value="Genomic_DNA"/>
</dbReference>
<dbReference type="Pfam" id="PF00254">
    <property type="entry name" value="FKBP_C"/>
    <property type="match status" value="1"/>
</dbReference>
<dbReference type="Gene3D" id="3.10.50.40">
    <property type="match status" value="1"/>
</dbReference>
<dbReference type="PROSITE" id="PS50059">
    <property type="entry name" value="FKBP_PPIASE"/>
    <property type="match status" value="1"/>
</dbReference>
<feature type="domain" description="PPIase FKBP-type" evidence="11">
    <location>
        <begin position="6"/>
        <end position="83"/>
    </location>
</feature>
<comment type="function">
    <text evidence="8">Also involved in hydrogenase metallocenter assembly, probably by participating in the nickel insertion step. This function in hydrogenase biosynthesis requires chaperone activity and the presence of the metal-binding domain, but not PPIase activity.</text>
</comment>
<dbReference type="EC" id="5.2.1.8" evidence="10"/>
<organism evidence="12 13">
    <name type="scientific">Panacagrimonas perspica</name>
    <dbReference type="NCBI Taxonomy" id="381431"/>
    <lineage>
        <taxon>Bacteria</taxon>
        <taxon>Pseudomonadati</taxon>
        <taxon>Pseudomonadota</taxon>
        <taxon>Gammaproteobacteria</taxon>
        <taxon>Nevskiales</taxon>
        <taxon>Nevskiaceae</taxon>
        <taxon>Panacagrimonas</taxon>
    </lineage>
</organism>
<reference evidence="12 13" key="1">
    <citation type="submission" date="2019-03" db="EMBL/GenBank/DDBJ databases">
        <title>Genomic Encyclopedia of Type Strains, Phase IV (KMG-IV): sequencing the most valuable type-strain genomes for metagenomic binning, comparative biology and taxonomic classification.</title>
        <authorList>
            <person name="Goeker M."/>
        </authorList>
    </citation>
    <scope>NUCLEOTIDE SEQUENCE [LARGE SCALE GENOMIC DNA]</scope>
    <source>
        <strain evidence="12 13">DSM 26377</strain>
    </source>
</reference>
<protein>
    <recommendedName>
        <fullName evidence="10">Peptidyl-prolyl cis-trans isomerase</fullName>
        <ecNumber evidence="10">5.2.1.8</ecNumber>
    </recommendedName>
</protein>
<dbReference type="Proteomes" id="UP000295341">
    <property type="component" value="Unassembled WGS sequence"/>
</dbReference>
<dbReference type="SUPFAM" id="SSF54534">
    <property type="entry name" value="FKBP-like"/>
    <property type="match status" value="1"/>
</dbReference>
<dbReference type="RefSeq" id="WP_133881988.1">
    <property type="nucleotide sequence ID" value="NZ_MWIN01000049.1"/>
</dbReference>